<keyword evidence="1" id="KW-0472">Membrane</keyword>
<reference evidence="3 4" key="2">
    <citation type="submission" date="2016-11" db="EMBL/GenBank/DDBJ databases">
        <authorList>
            <person name="Varghese N."/>
            <person name="Submissions S."/>
        </authorList>
    </citation>
    <scope>NUCLEOTIDE SEQUENCE [LARGE SCALE GENOMIC DNA]</scope>
    <source>
        <strain evidence="3 4">DSM 6368</strain>
    </source>
</reference>
<name>A0AB36P2D4_9FLAO</name>
<comment type="caution">
    <text evidence="2">The sequence shown here is derived from an EMBL/GenBank/DDBJ whole genome shotgun (WGS) entry which is preliminary data.</text>
</comment>
<dbReference type="EMBL" id="MUHB01000007">
    <property type="protein sequence ID" value="OXB05665.1"/>
    <property type="molecule type" value="Genomic_DNA"/>
</dbReference>
<dbReference type="Proteomes" id="UP000184216">
    <property type="component" value="Unassembled WGS sequence"/>
</dbReference>
<dbReference type="RefSeq" id="WP_073394615.1">
    <property type="nucleotide sequence ID" value="NZ_FRBX01000002.1"/>
</dbReference>
<keyword evidence="1" id="KW-0812">Transmembrane</keyword>
<reference evidence="2 5" key="1">
    <citation type="submission" date="2016-11" db="EMBL/GenBank/DDBJ databases">
        <title>Whole genomes of Flavobacteriaceae.</title>
        <authorList>
            <person name="Stine C."/>
            <person name="Li C."/>
            <person name="Tadesse D."/>
        </authorList>
    </citation>
    <scope>NUCLEOTIDE SEQUENCE [LARGE SCALE GENOMIC DNA]</scope>
    <source>
        <strain evidence="2 5">ATCC 19366</strain>
    </source>
</reference>
<dbReference type="EMBL" id="FRBX01000002">
    <property type="protein sequence ID" value="SHM05604.1"/>
    <property type="molecule type" value="Genomic_DNA"/>
</dbReference>
<gene>
    <name evidence="2" type="ORF">B0A72_06490</name>
    <name evidence="3" type="ORF">SAMN05444387_1807</name>
</gene>
<keyword evidence="4" id="KW-1185">Reference proteome</keyword>
<evidence type="ECO:0000313" key="4">
    <source>
        <dbReference type="Proteomes" id="UP000184216"/>
    </source>
</evidence>
<evidence type="ECO:0000313" key="3">
    <source>
        <dbReference type="EMBL" id="SHM05604.1"/>
    </source>
</evidence>
<keyword evidence="1" id="KW-1133">Transmembrane helix</keyword>
<dbReference type="InterPro" id="IPR011990">
    <property type="entry name" value="TPR-like_helical_dom_sf"/>
</dbReference>
<proteinExistence type="predicted"/>
<dbReference type="AlphaFoldDB" id="A0AB36P2D4"/>
<evidence type="ECO:0000313" key="2">
    <source>
        <dbReference type="EMBL" id="OXB05665.1"/>
    </source>
</evidence>
<sequence>MNEERYITFDQYLQDEMTVEEKNSFEKQLAEDPEFAAEFETFKNVHLQLETKFGYEQEREAFKENLIKVSDKHFNKPKVIALKPWYYGAAAAAVILMGLFFYNYSQKPSFEDFNHPESAYFTERGNVEATLKQAETAFNSKEYKKAIPLFESILKENHTPEIQYFYGVSLLQDNQIIKAQNVFNQLKSGTSVYKDKATWNLALVKLKQKNYNACREILLTIPEDYEDYVEVQILLRELE</sequence>
<protein>
    <submittedName>
        <fullName evidence="3">Anaphase-promoting complex, cyclosome, subunit 3</fullName>
    </submittedName>
</protein>
<accession>A0AB36P2D4</accession>
<dbReference type="SUPFAM" id="SSF48452">
    <property type="entry name" value="TPR-like"/>
    <property type="match status" value="1"/>
</dbReference>
<dbReference type="Gene3D" id="1.25.40.10">
    <property type="entry name" value="Tetratricopeptide repeat domain"/>
    <property type="match status" value="1"/>
</dbReference>
<evidence type="ECO:0000313" key="5">
    <source>
        <dbReference type="Proteomes" id="UP000198431"/>
    </source>
</evidence>
<dbReference type="Proteomes" id="UP000198431">
    <property type="component" value="Unassembled WGS sequence"/>
</dbReference>
<evidence type="ECO:0000256" key="1">
    <source>
        <dbReference type="SAM" id="Phobius"/>
    </source>
</evidence>
<organism evidence="2 5">
    <name type="scientific">Flavobacterium pectinovorum</name>
    <dbReference type="NCBI Taxonomy" id="29533"/>
    <lineage>
        <taxon>Bacteria</taxon>
        <taxon>Pseudomonadati</taxon>
        <taxon>Bacteroidota</taxon>
        <taxon>Flavobacteriia</taxon>
        <taxon>Flavobacteriales</taxon>
        <taxon>Flavobacteriaceae</taxon>
        <taxon>Flavobacterium</taxon>
    </lineage>
</organism>
<feature type="transmembrane region" description="Helical" evidence="1">
    <location>
        <begin position="85"/>
        <end position="104"/>
    </location>
</feature>